<organism evidence="3 4">
    <name type="scientific">[Clostridium] hylemonae DSM 15053</name>
    <dbReference type="NCBI Taxonomy" id="553973"/>
    <lineage>
        <taxon>Bacteria</taxon>
        <taxon>Bacillati</taxon>
        <taxon>Bacillota</taxon>
        <taxon>Clostridia</taxon>
        <taxon>Lachnospirales</taxon>
        <taxon>Lachnospiraceae</taxon>
    </lineage>
</organism>
<proteinExistence type="predicted"/>
<dbReference type="Proteomes" id="UP000004893">
    <property type="component" value="Unassembled WGS sequence"/>
</dbReference>
<dbReference type="Gene3D" id="3.20.20.140">
    <property type="entry name" value="Metal-dependent hydrolases"/>
    <property type="match status" value="1"/>
</dbReference>
<dbReference type="PANTHER" id="PTHR21240">
    <property type="entry name" value="2-AMINO-3-CARBOXYLMUCONATE-6-SEMIALDEHYDE DECARBOXYLASE"/>
    <property type="match status" value="1"/>
</dbReference>
<dbReference type="InterPro" id="IPR032465">
    <property type="entry name" value="ACMSD"/>
</dbReference>
<dbReference type="STRING" id="553973.CLOHYLEM_05621"/>
<dbReference type="SUPFAM" id="SSF51556">
    <property type="entry name" value="Metallo-dependent hydrolases"/>
    <property type="match status" value="1"/>
</dbReference>
<sequence length="294" mass="32713">MRTVGKYRWPVIDTNFKIGVNMKSTCVAEEDLIPWMDENGIDIQIVFQADEGFAHQTPKWNPYIGNDYVAKIQDMFPERVIGLATVNPWNDAPKTWNYPPDETGRPFTLPVADESSRELERCIVDLGLKGLRMNPAAHNYEINNKTVVYPMLNKLRELQERTGRVLPVVVHGAGDSGNTTALQVAEVAKDFPKLVFLMIHSGFIWCYGTTGEIAPSYDNLLLDLTGNLGPYSVSEAYRQCGAGKFTIGTDGPLGIPGIKDKILDVFVDNEEDRELILGGNIAKLLGIEKIEVAR</sequence>
<accession>C0C0L8</accession>
<dbReference type="RefSeq" id="WP_006442959.1">
    <property type="nucleotide sequence ID" value="NZ_CP036524.1"/>
</dbReference>
<feature type="domain" description="Amidohydrolase-related" evidence="2">
    <location>
        <begin position="86"/>
        <end position="287"/>
    </location>
</feature>
<dbReference type="GO" id="GO:0016787">
    <property type="term" value="F:hydrolase activity"/>
    <property type="evidence" value="ECO:0007669"/>
    <property type="project" value="UniProtKB-KW"/>
</dbReference>
<keyword evidence="1" id="KW-0456">Lyase</keyword>
<evidence type="ECO:0000313" key="4">
    <source>
        <dbReference type="Proteomes" id="UP000004893"/>
    </source>
</evidence>
<gene>
    <name evidence="3" type="ORF">CLOHYLEM_05621</name>
</gene>
<dbReference type="InterPro" id="IPR006680">
    <property type="entry name" value="Amidohydro-rel"/>
</dbReference>
<evidence type="ECO:0000313" key="3">
    <source>
        <dbReference type="EMBL" id="EEG74355.1"/>
    </source>
</evidence>
<dbReference type="AlphaFoldDB" id="C0C0L8"/>
<dbReference type="GO" id="GO:0005737">
    <property type="term" value="C:cytoplasm"/>
    <property type="evidence" value="ECO:0007669"/>
    <property type="project" value="TreeGrafter"/>
</dbReference>
<protein>
    <submittedName>
        <fullName evidence="3">Amidohydrolase family protein</fullName>
    </submittedName>
</protein>
<evidence type="ECO:0000256" key="1">
    <source>
        <dbReference type="ARBA" id="ARBA00023239"/>
    </source>
</evidence>
<dbReference type="EMBL" id="ABYI02000020">
    <property type="protein sequence ID" value="EEG74355.1"/>
    <property type="molecule type" value="Genomic_DNA"/>
</dbReference>
<reference evidence="3" key="1">
    <citation type="submission" date="2009-02" db="EMBL/GenBank/DDBJ databases">
        <authorList>
            <person name="Fulton L."/>
            <person name="Clifton S."/>
            <person name="Fulton B."/>
            <person name="Xu J."/>
            <person name="Minx P."/>
            <person name="Pepin K.H."/>
            <person name="Johnson M."/>
            <person name="Bhonagiri V."/>
            <person name="Nash W.E."/>
            <person name="Mardis E.R."/>
            <person name="Wilson R.K."/>
        </authorList>
    </citation>
    <scope>NUCLEOTIDE SEQUENCE [LARGE SCALE GENOMIC DNA]</scope>
    <source>
        <strain evidence="3">DSM 15053</strain>
    </source>
</reference>
<dbReference type="eggNOG" id="COG2159">
    <property type="taxonomic scope" value="Bacteria"/>
</dbReference>
<dbReference type="HOGENOM" id="CLU_044590_6_2_9"/>
<keyword evidence="4" id="KW-1185">Reference proteome</keyword>
<dbReference type="Pfam" id="PF04909">
    <property type="entry name" value="Amidohydro_2"/>
    <property type="match status" value="1"/>
</dbReference>
<dbReference type="GO" id="GO:0019748">
    <property type="term" value="P:secondary metabolic process"/>
    <property type="evidence" value="ECO:0007669"/>
    <property type="project" value="TreeGrafter"/>
</dbReference>
<comment type="caution">
    <text evidence="3">The sequence shown here is derived from an EMBL/GenBank/DDBJ whole genome shotgun (WGS) entry which is preliminary data.</text>
</comment>
<dbReference type="GO" id="GO:0016831">
    <property type="term" value="F:carboxy-lyase activity"/>
    <property type="evidence" value="ECO:0007669"/>
    <property type="project" value="InterPro"/>
</dbReference>
<dbReference type="InterPro" id="IPR032466">
    <property type="entry name" value="Metal_Hydrolase"/>
</dbReference>
<dbReference type="PANTHER" id="PTHR21240:SF28">
    <property type="entry name" value="ISO-OROTATE DECARBOXYLASE (EUROFUNG)"/>
    <property type="match status" value="1"/>
</dbReference>
<name>C0C0L8_9FIRM</name>
<reference evidence="3" key="2">
    <citation type="submission" date="2013-06" db="EMBL/GenBank/DDBJ databases">
        <title>Draft genome sequence of Clostridium hylemonae (DSM 15053).</title>
        <authorList>
            <person name="Sudarsanam P."/>
            <person name="Ley R."/>
            <person name="Guruge J."/>
            <person name="Turnbaugh P.J."/>
            <person name="Mahowald M."/>
            <person name="Liep D."/>
            <person name="Gordon J."/>
        </authorList>
    </citation>
    <scope>NUCLEOTIDE SEQUENCE</scope>
    <source>
        <strain evidence="3">DSM 15053</strain>
    </source>
</reference>
<evidence type="ECO:0000259" key="2">
    <source>
        <dbReference type="Pfam" id="PF04909"/>
    </source>
</evidence>